<feature type="compositionally biased region" description="Pro residues" evidence="1">
    <location>
        <begin position="225"/>
        <end position="235"/>
    </location>
</feature>
<feature type="compositionally biased region" description="Basic residues" evidence="1">
    <location>
        <begin position="278"/>
        <end position="296"/>
    </location>
</feature>
<feature type="transmembrane region" description="Helical" evidence="2">
    <location>
        <begin position="306"/>
        <end position="330"/>
    </location>
</feature>
<sequence>MRFDDNRWTRAVSDWVPRDIKRTTGRPPTRWSDFFTKSLKEKYDALRVPRERRNHWATLARDRDKWKNYWRPLDQFEDQRESSDDEENPKNCLGCIGSLNIFCFLSKLHNILNRTSISLSLDYEDNLVSHFAPASWFCNFPVDFANYTIVKYSHGYKRKLSQQVEKFLHRAGVGQEIADHVITNIAELNTTSSEIRTVVEQQFHLLFASLLKRSSPMSQASGAGAPPPDGAPPPNQEGADDKDEKKELDGTGAGSQMGGASGAEGGGTSAGGEGTSSGKKKDKKGKKGKKKKTAHFKKRGHPCYKVLCIVFSLLSLASLATALTMGALMLNDTASK</sequence>
<keyword evidence="4" id="KW-1185">Reference proteome</keyword>
<gene>
    <name evidence="3" type="primary">Necator_chrV.g19334</name>
    <name evidence="3" type="ORF">RB195_014542</name>
</gene>
<proteinExistence type="predicted"/>
<keyword evidence="2" id="KW-1133">Transmembrane helix</keyword>
<evidence type="ECO:0000313" key="4">
    <source>
        <dbReference type="Proteomes" id="UP001303046"/>
    </source>
</evidence>
<protein>
    <submittedName>
        <fullName evidence="3">Uncharacterized protein</fullName>
    </submittedName>
</protein>
<feature type="region of interest" description="Disordered" evidence="1">
    <location>
        <begin position="216"/>
        <end position="296"/>
    </location>
</feature>
<organism evidence="3 4">
    <name type="scientific">Necator americanus</name>
    <name type="common">Human hookworm</name>
    <dbReference type="NCBI Taxonomy" id="51031"/>
    <lineage>
        <taxon>Eukaryota</taxon>
        <taxon>Metazoa</taxon>
        <taxon>Ecdysozoa</taxon>
        <taxon>Nematoda</taxon>
        <taxon>Chromadorea</taxon>
        <taxon>Rhabditida</taxon>
        <taxon>Rhabditina</taxon>
        <taxon>Rhabditomorpha</taxon>
        <taxon>Strongyloidea</taxon>
        <taxon>Ancylostomatidae</taxon>
        <taxon>Bunostominae</taxon>
        <taxon>Necator</taxon>
    </lineage>
</organism>
<dbReference type="EMBL" id="JAVFWL010000005">
    <property type="protein sequence ID" value="KAK6756204.1"/>
    <property type="molecule type" value="Genomic_DNA"/>
</dbReference>
<reference evidence="3 4" key="1">
    <citation type="submission" date="2023-08" db="EMBL/GenBank/DDBJ databases">
        <title>A Necator americanus chromosomal reference genome.</title>
        <authorList>
            <person name="Ilik V."/>
            <person name="Petrzelkova K.J."/>
            <person name="Pardy F."/>
            <person name="Fuh T."/>
            <person name="Niatou-Singa F.S."/>
            <person name="Gouil Q."/>
            <person name="Baker L."/>
            <person name="Ritchie M.E."/>
            <person name="Jex A.R."/>
            <person name="Gazzola D."/>
            <person name="Li H."/>
            <person name="Toshio Fujiwara R."/>
            <person name="Zhan B."/>
            <person name="Aroian R.V."/>
            <person name="Pafco B."/>
            <person name="Schwarz E.M."/>
        </authorList>
    </citation>
    <scope>NUCLEOTIDE SEQUENCE [LARGE SCALE GENOMIC DNA]</scope>
    <source>
        <strain evidence="3 4">Aroian</strain>
        <tissue evidence="3">Whole animal</tissue>
    </source>
</reference>
<evidence type="ECO:0000256" key="2">
    <source>
        <dbReference type="SAM" id="Phobius"/>
    </source>
</evidence>
<evidence type="ECO:0000256" key="1">
    <source>
        <dbReference type="SAM" id="MobiDB-lite"/>
    </source>
</evidence>
<dbReference type="InterPro" id="IPR007669">
    <property type="entry name" value="Chst-1-like"/>
</dbReference>
<feature type="compositionally biased region" description="Gly residues" evidence="1">
    <location>
        <begin position="251"/>
        <end position="275"/>
    </location>
</feature>
<keyword evidence="2" id="KW-0812">Transmembrane</keyword>
<dbReference type="PANTHER" id="PTHR22900">
    <property type="entry name" value="PROTEIN CBG14245-RELATED"/>
    <property type="match status" value="1"/>
</dbReference>
<dbReference type="Proteomes" id="UP001303046">
    <property type="component" value="Unassembled WGS sequence"/>
</dbReference>
<accession>A0ABR1E0P1</accession>
<name>A0ABR1E0P1_NECAM</name>
<keyword evidence="2" id="KW-0472">Membrane</keyword>
<comment type="caution">
    <text evidence="3">The sequence shown here is derived from an EMBL/GenBank/DDBJ whole genome shotgun (WGS) entry which is preliminary data.</text>
</comment>
<dbReference type="PANTHER" id="PTHR22900:SF5">
    <property type="entry name" value="PROTEIN CBG14245"/>
    <property type="match status" value="1"/>
</dbReference>
<evidence type="ECO:0000313" key="3">
    <source>
        <dbReference type="EMBL" id="KAK6756204.1"/>
    </source>
</evidence>